<feature type="transmembrane region" description="Helical" evidence="8">
    <location>
        <begin position="333"/>
        <end position="356"/>
    </location>
</feature>
<evidence type="ECO:0000256" key="3">
    <source>
        <dbReference type="ARBA" id="ARBA00022448"/>
    </source>
</evidence>
<reference evidence="9 10" key="1">
    <citation type="submission" date="2020-08" db="EMBL/GenBank/DDBJ databases">
        <title>Cohnella phylogeny.</title>
        <authorList>
            <person name="Dunlap C."/>
        </authorList>
    </citation>
    <scope>NUCLEOTIDE SEQUENCE [LARGE SCALE GENOMIC DNA]</scope>
    <source>
        <strain evidence="9 10">DSM 28246</strain>
    </source>
</reference>
<keyword evidence="6 8" id="KW-1133">Transmembrane helix</keyword>
<feature type="transmembrane region" description="Helical" evidence="8">
    <location>
        <begin position="41"/>
        <end position="61"/>
    </location>
</feature>
<proteinExistence type="inferred from homology"/>
<dbReference type="PANTHER" id="PTHR34975">
    <property type="entry name" value="SPORE GERMINATION PROTEIN A2"/>
    <property type="match status" value="1"/>
</dbReference>
<evidence type="ECO:0000313" key="10">
    <source>
        <dbReference type="Proteomes" id="UP000547209"/>
    </source>
</evidence>
<dbReference type="GO" id="GO:0009847">
    <property type="term" value="P:spore germination"/>
    <property type="evidence" value="ECO:0007669"/>
    <property type="project" value="InterPro"/>
</dbReference>
<gene>
    <name evidence="9" type="ORF">H7C19_17495</name>
</gene>
<comment type="caution">
    <text evidence="9">The sequence shown here is derived from an EMBL/GenBank/DDBJ whole genome shotgun (WGS) entry which is preliminary data.</text>
</comment>
<dbReference type="RefSeq" id="WP_185143954.1">
    <property type="nucleotide sequence ID" value="NZ_JACJVP010000027.1"/>
</dbReference>
<dbReference type="Proteomes" id="UP000547209">
    <property type="component" value="Unassembled WGS sequence"/>
</dbReference>
<accession>A0A7X0RRQ5</accession>
<protein>
    <submittedName>
        <fullName evidence="9">Endospore germination permease</fullName>
    </submittedName>
</protein>
<evidence type="ECO:0000256" key="1">
    <source>
        <dbReference type="ARBA" id="ARBA00004141"/>
    </source>
</evidence>
<evidence type="ECO:0000256" key="8">
    <source>
        <dbReference type="SAM" id="Phobius"/>
    </source>
</evidence>
<comment type="subcellular location">
    <subcellularLocation>
        <location evidence="1">Membrane</location>
        <topology evidence="1">Multi-pass membrane protein</topology>
    </subcellularLocation>
</comment>
<evidence type="ECO:0000256" key="4">
    <source>
        <dbReference type="ARBA" id="ARBA00022544"/>
    </source>
</evidence>
<feature type="transmembrane region" description="Helical" evidence="8">
    <location>
        <begin position="217"/>
        <end position="236"/>
    </location>
</feature>
<evidence type="ECO:0000256" key="6">
    <source>
        <dbReference type="ARBA" id="ARBA00022989"/>
    </source>
</evidence>
<evidence type="ECO:0000256" key="5">
    <source>
        <dbReference type="ARBA" id="ARBA00022692"/>
    </source>
</evidence>
<dbReference type="Pfam" id="PF03845">
    <property type="entry name" value="Spore_permease"/>
    <property type="match status" value="1"/>
</dbReference>
<dbReference type="PANTHER" id="PTHR34975:SF2">
    <property type="entry name" value="SPORE GERMINATION PROTEIN A2"/>
    <property type="match status" value="1"/>
</dbReference>
<feature type="transmembrane region" description="Helical" evidence="8">
    <location>
        <begin position="124"/>
        <end position="143"/>
    </location>
</feature>
<feature type="transmembrane region" description="Helical" evidence="8">
    <location>
        <begin position="148"/>
        <end position="167"/>
    </location>
</feature>
<sequence length="365" mass="41073">MEGSASKISFLQTFTILALMNGLASHVIINPMLLQSSGRDSWITVLAAGALFLLWSPLLVWMNHRSGQRKWQPWLASQTHPLVSWLMVLPVCLQLYLIGAMIVIHTVNWHITNYLPASSKLTLALPLVIVSCILAVWGLRVIAIASGLLLPIVIALGIFVGVSNSDMKDHNLLLPVLEHGWSPVMEGFVYIGGGYIELIILLFLQHRLLTKVRYWQVLLYCAFTIGIALGPIVGAITEFGPNEAAKQMSSPYEQWRLVEIGQYVEHLDFFSIFQWLSGTCVRISLAVYTLTEILPFKGARARKRFILGIMASYIVLVLLPNNEYTVYLEMYRYYIPISFYALFALSVIWMVIALFAKPEPSEEGR</sequence>
<name>A0A7X0RRQ5_9BACL</name>
<organism evidence="9 10">
    <name type="scientific">Cohnella nanjingensis</name>
    <dbReference type="NCBI Taxonomy" id="1387779"/>
    <lineage>
        <taxon>Bacteria</taxon>
        <taxon>Bacillati</taxon>
        <taxon>Bacillota</taxon>
        <taxon>Bacilli</taxon>
        <taxon>Bacillales</taxon>
        <taxon>Paenibacillaceae</taxon>
        <taxon>Cohnella</taxon>
    </lineage>
</organism>
<feature type="transmembrane region" description="Helical" evidence="8">
    <location>
        <begin position="272"/>
        <end position="293"/>
    </location>
</feature>
<dbReference type="NCBIfam" id="TIGR00912">
    <property type="entry name" value="2A0309"/>
    <property type="match status" value="1"/>
</dbReference>
<evidence type="ECO:0000256" key="2">
    <source>
        <dbReference type="ARBA" id="ARBA00007998"/>
    </source>
</evidence>
<feature type="transmembrane region" description="Helical" evidence="8">
    <location>
        <begin position="187"/>
        <end position="205"/>
    </location>
</feature>
<keyword evidence="7 8" id="KW-0472">Membrane</keyword>
<dbReference type="InterPro" id="IPR004761">
    <property type="entry name" value="Spore_GerAB"/>
</dbReference>
<evidence type="ECO:0000256" key="7">
    <source>
        <dbReference type="ARBA" id="ARBA00023136"/>
    </source>
</evidence>
<comment type="similarity">
    <text evidence="2">Belongs to the amino acid-polyamine-organocation (APC) superfamily. Spore germination protein (SGP) (TC 2.A.3.9) family.</text>
</comment>
<evidence type="ECO:0000313" key="9">
    <source>
        <dbReference type="EMBL" id="MBB6672477.1"/>
    </source>
</evidence>
<keyword evidence="4" id="KW-0309">Germination</keyword>
<dbReference type="GO" id="GO:0016020">
    <property type="term" value="C:membrane"/>
    <property type="evidence" value="ECO:0007669"/>
    <property type="project" value="UniProtKB-SubCell"/>
</dbReference>
<keyword evidence="10" id="KW-1185">Reference proteome</keyword>
<keyword evidence="3" id="KW-0813">Transport</keyword>
<feature type="transmembrane region" description="Helical" evidence="8">
    <location>
        <begin position="82"/>
        <end position="104"/>
    </location>
</feature>
<dbReference type="EMBL" id="JACJVP010000027">
    <property type="protein sequence ID" value="MBB6672477.1"/>
    <property type="molecule type" value="Genomic_DNA"/>
</dbReference>
<keyword evidence="5 8" id="KW-0812">Transmembrane</keyword>
<feature type="transmembrane region" description="Helical" evidence="8">
    <location>
        <begin position="305"/>
        <end position="321"/>
    </location>
</feature>
<dbReference type="AlphaFoldDB" id="A0A7X0RRQ5"/>